<reference evidence="2 3" key="1">
    <citation type="submission" date="2020-02" db="EMBL/GenBank/DDBJ databases">
        <title>Genome sequencing for Kineobactrum sp. M2.</title>
        <authorList>
            <person name="Park S.-J."/>
        </authorList>
    </citation>
    <scope>NUCLEOTIDE SEQUENCE [LARGE SCALE GENOMIC DNA]</scope>
    <source>
        <strain evidence="2 3">M2</strain>
    </source>
</reference>
<keyword evidence="3" id="KW-1185">Reference proteome</keyword>
<protein>
    <submittedName>
        <fullName evidence="2">Malto-oligosyltrehalose synthase</fullName>
    </submittedName>
</protein>
<dbReference type="EMBL" id="CP048711">
    <property type="protein sequence ID" value="QIB67204.1"/>
    <property type="molecule type" value="Genomic_DNA"/>
</dbReference>
<dbReference type="SUPFAM" id="SSF51445">
    <property type="entry name" value="(Trans)glycosidases"/>
    <property type="match status" value="1"/>
</dbReference>
<dbReference type="RefSeq" id="WP_163496631.1">
    <property type="nucleotide sequence ID" value="NZ_CP048711.1"/>
</dbReference>
<gene>
    <name evidence="2" type="primary">treY</name>
    <name evidence="2" type="ORF">G3T16_19120</name>
</gene>
<dbReference type="Gene3D" id="1.10.10.470">
    <property type="entry name" value="Maltooligosyl trehalose synthase, domain 4"/>
    <property type="match status" value="1"/>
</dbReference>
<dbReference type="NCBIfam" id="TIGR02401">
    <property type="entry name" value="trehalose_TreY"/>
    <property type="match status" value="1"/>
</dbReference>
<dbReference type="SMART" id="SM00642">
    <property type="entry name" value="Aamy"/>
    <property type="match status" value="1"/>
</dbReference>
<dbReference type="Gene3D" id="3.20.20.80">
    <property type="entry name" value="Glycosidases"/>
    <property type="match status" value="3"/>
</dbReference>
<dbReference type="GO" id="GO:0005992">
    <property type="term" value="P:trehalose biosynthetic process"/>
    <property type="evidence" value="ECO:0007669"/>
    <property type="project" value="TreeGrafter"/>
</dbReference>
<dbReference type="InterPro" id="IPR013797">
    <property type="entry name" value="Maltooligo_trehalose_synth_4"/>
</dbReference>
<accession>A0A6C0UB49</accession>
<proteinExistence type="predicted"/>
<dbReference type="GO" id="GO:0030980">
    <property type="term" value="P:alpha-glucan catabolic process"/>
    <property type="evidence" value="ECO:0007669"/>
    <property type="project" value="TreeGrafter"/>
</dbReference>
<dbReference type="PANTHER" id="PTHR10357">
    <property type="entry name" value="ALPHA-AMYLASE FAMILY MEMBER"/>
    <property type="match status" value="1"/>
</dbReference>
<evidence type="ECO:0000313" key="2">
    <source>
        <dbReference type="EMBL" id="QIB67204.1"/>
    </source>
</evidence>
<dbReference type="GO" id="GO:0047470">
    <property type="term" value="F:(1,4)-alpha-D-glucan 1-alpha-D-glucosylmutase activity"/>
    <property type="evidence" value="ECO:0007669"/>
    <property type="project" value="TreeGrafter"/>
</dbReference>
<name>A0A6C0UB49_9GAMM</name>
<dbReference type="InterPro" id="IPR012767">
    <property type="entry name" value="Trehalose_TreY"/>
</dbReference>
<sequence length="959" mass="107125">MATAPMNEAMLQNPRLRATYRVQLNSSFTFDDASAQLSYFDALGVSHLYSSPFLKARAGSTHGYDITDHNSFNPEVGDEHSFAALTDALAGHGMGLIPDFVPNHMGIGKADNNWWLDVLEWGQASPYAPYFDIDWQQATAPVRGKLLLPFLGDIYGTVLEAGELQLRCDPSQGSFAVHYHEHLYPIGPRHYAGILATVIAVSPALAPREELQALAQQFRTLGISGASAARQQQLRRQATQLKARLAALLEQHPQLLQAIEHGLQQYNGVPGRGASFIHLHRLLQRQTYRLAYWRVAADEINYRRFFDINDLAGICVEREAVFEDVHRLMLKLLAAGRIDGLRIDHVDGLYDPAGYCRKLQRAAMAVSANSAQPLYLLMEKILADHERPRPDWPVAGTTGYEALNHINRLFLPPATLAALERFYLRFSSQESFDEVLTRAKRQVIEHVLASEIQVLANRFSRLAETSWHTRDFTLAAIHSALTEIVVYFPVYRTYTTAAGPDPADRRDIDWAVGLARRNNSLINPALFEFLRGILSTDLARPRSGFNRNEVLRIAMKFQQYTGPVMAKSLEDTAFYRYFPLLSLNEVGGDPRRVDSSMAGFHHFIADRAEHWPHAMVTTGTHDSKRGEDVRARLNALARVPREWELAVRRWTRLNRSKLRVLDEQQVPSRNEQYFLYQTLVGSWPAAWSDGGKPDDDGLAHYRERISSYMLKSLREAKLNSSWLHPDEAYESAVTGFVDQLLHTPDTPFALELGEFAQGLAPLGVVNSLGQTTLKFTLPGVPDIYQGTELWDLHLVDPDNRGQVDYQLRTRLLREISAQATHDPAGLVSELSATWSDARIKLYIIWRLLDLRRRRAELFKSASYHPLEVTGADGNTVCAFARSQGGSQIVTVVACAATVTAGGRYPFGQDYAGAVLLGEYGSGGLRDVLTGIRFRPEGAAGSLPLAALLARLPVAVLETD</sequence>
<dbReference type="KEGG" id="kim:G3T16_19120"/>
<dbReference type="CDD" id="cd11336">
    <property type="entry name" value="AmyAc_MTSase"/>
    <property type="match status" value="1"/>
</dbReference>
<organism evidence="2 3">
    <name type="scientific">Kineobactrum salinum</name>
    <dbReference type="NCBI Taxonomy" id="2708301"/>
    <lineage>
        <taxon>Bacteria</taxon>
        <taxon>Pseudomonadati</taxon>
        <taxon>Pseudomonadota</taxon>
        <taxon>Gammaproteobacteria</taxon>
        <taxon>Cellvibrionales</taxon>
        <taxon>Halieaceae</taxon>
        <taxon>Kineobactrum</taxon>
    </lineage>
</organism>
<dbReference type="Pfam" id="PF00128">
    <property type="entry name" value="Alpha-amylase"/>
    <property type="match status" value="1"/>
</dbReference>
<dbReference type="InterPro" id="IPR006047">
    <property type="entry name" value="GH13_cat_dom"/>
</dbReference>
<evidence type="ECO:0000259" key="1">
    <source>
        <dbReference type="SMART" id="SM00642"/>
    </source>
</evidence>
<evidence type="ECO:0000313" key="3">
    <source>
        <dbReference type="Proteomes" id="UP000477680"/>
    </source>
</evidence>
<dbReference type="PANTHER" id="PTHR10357:SF216">
    <property type="entry name" value="MALTOOLIGOSYL TREHALOSE SYNTHASE-RELATED"/>
    <property type="match status" value="1"/>
</dbReference>
<dbReference type="AlphaFoldDB" id="A0A6C0UB49"/>
<dbReference type="Proteomes" id="UP000477680">
    <property type="component" value="Chromosome"/>
</dbReference>
<feature type="domain" description="Glycosyl hydrolase family 13 catalytic" evidence="1">
    <location>
        <begin position="29"/>
        <end position="810"/>
    </location>
</feature>
<dbReference type="InterPro" id="IPR017853">
    <property type="entry name" value="GH"/>
</dbReference>